<dbReference type="Proteomes" id="UP000287872">
    <property type="component" value="Unassembled WGS sequence"/>
</dbReference>
<accession>A0A401UJ71</accession>
<dbReference type="Gene3D" id="3.60.15.10">
    <property type="entry name" value="Ribonuclease Z/Hydroxyacylglutathione hydrolase-like"/>
    <property type="match status" value="1"/>
</dbReference>
<evidence type="ECO:0000313" key="2">
    <source>
        <dbReference type="Proteomes" id="UP000287872"/>
    </source>
</evidence>
<keyword evidence="2" id="KW-1185">Reference proteome</keyword>
<dbReference type="AlphaFoldDB" id="A0A401UJ71"/>
<dbReference type="EMBL" id="BHYK01000005">
    <property type="protein sequence ID" value="GCD09613.1"/>
    <property type="molecule type" value="Genomic_DNA"/>
</dbReference>
<reference evidence="1 2" key="1">
    <citation type="submission" date="2018-11" db="EMBL/GenBank/DDBJ databases">
        <title>Genome sequencing and assembly of Clostridium tagluense strain A121.</title>
        <authorList>
            <person name="Murakami T."/>
            <person name="Segawa T."/>
            <person name="Shcherbakova V.A."/>
            <person name="Mori H."/>
            <person name="Yoshimura Y."/>
        </authorList>
    </citation>
    <scope>NUCLEOTIDE SEQUENCE [LARGE SCALE GENOMIC DNA]</scope>
    <source>
        <strain evidence="1 2">A121</strain>
    </source>
</reference>
<evidence type="ECO:0000313" key="1">
    <source>
        <dbReference type="EMBL" id="GCD09613.1"/>
    </source>
</evidence>
<name>A0A401UJ71_9CLOT</name>
<organism evidence="1 2">
    <name type="scientific">Clostridium tagluense</name>
    <dbReference type="NCBI Taxonomy" id="360422"/>
    <lineage>
        <taxon>Bacteria</taxon>
        <taxon>Bacillati</taxon>
        <taxon>Bacillota</taxon>
        <taxon>Clostridia</taxon>
        <taxon>Eubacteriales</taxon>
        <taxon>Clostridiaceae</taxon>
        <taxon>Clostridium</taxon>
    </lineage>
</organism>
<gene>
    <name evidence="1" type="ORF">Ctaglu_12360</name>
</gene>
<dbReference type="InterPro" id="IPR036866">
    <property type="entry name" value="RibonucZ/Hydroxyglut_hydro"/>
</dbReference>
<protein>
    <submittedName>
        <fullName evidence="1">Uncharacterized protein</fullName>
    </submittedName>
</protein>
<proteinExistence type="predicted"/>
<comment type="caution">
    <text evidence="1">The sequence shown here is derived from an EMBL/GenBank/DDBJ whole genome shotgun (WGS) entry which is preliminary data.</text>
</comment>
<sequence>MKKYYVNKDILWRGKVDDRNLPFHRFILTKGSTYNSYLLINKKLMIFMSFFLSDLLTF</sequence>